<evidence type="ECO:0000256" key="18">
    <source>
        <dbReference type="ARBA" id="ARBA00047584"/>
    </source>
</evidence>
<dbReference type="GO" id="GO:0015938">
    <property type="term" value="P:coenzyme A catabolic process"/>
    <property type="evidence" value="ECO:0007669"/>
    <property type="project" value="Ensembl"/>
</dbReference>
<keyword evidence="5" id="KW-0378">Hydrolase</keyword>
<dbReference type="GO" id="GO:1901289">
    <property type="term" value="P:succinyl-CoA catabolic process"/>
    <property type="evidence" value="ECO:0007669"/>
    <property type="project" value="Ensembl"/>
</dbReference>
<evidence type="ECO:0000259" key="32">
    <source>
        <dbReference type="PROSITE" id="PS51462"/>
    </source>
</evidence>
<sequence length="471" mass="52533">MQLSFQAAVNNNRSLATDRPGPARVTRFCLRAFEAVRSHAGVTSLPEAGTLRVEAELVLVLKPRRSPALVRGPEPAQELQPAPEPELQTPSPPPVMSSPLRPSPSVWRRAATVVLAAGWTRPGAATSRSPPPSEGFRLLLLQRSQNQGFMPGAHVFPGGVLDAADRSADWLHLFSAHLGQPRFGLGPAPPARASFPVLPDAADGQAGALPDDVAMRICAIREAFEEAGVLLLRPRGSLSVPESQGPAREPGCALTPPQGLEAWRARVRRDPRHFLRLCEHLDCTPDIWALHDWNVWLTPFKRGFSRRFDTAFFLCCLREPPSVYPDLAEVVGCQWSSPSEATKSFISKEIWLPPPQFYEVRRLENFASLSDLHKFCLDRALEGTERWLPITLLTADGMVQLLPGDELYLEDSDFLEKFLSTEKTTEEIMKEGKKFHRIVIHGHHLYDIHVTIQLKYKHVYPKNWVISKSHL</sequence>
<evidence type="ECO:0000256" key="6">
    <source>
        <dbReference type="ARBA" id="ARBA00022842"/>
    </source>
</evidence>
<dbReference type="GO" id="GO:0000287">
    <property type="term" value="F:magnesium ion binding"/>
    <property type="evidence" value="ECO:0007669"/>
    <property type="project" value="Ensembl"/>
</dbReference>
<dbReference type="Ensembl" id="ENSSVLT00005029784.1">
    <property type="protein sequence ID" value="ENSSVLP00005026782.1"/>
    <property type="gene ID" value="ENSSVLG00005021230.1"/>
</dbReference>
<evidence type="ECO:0000256" key="22">
    <source>
        <dbReference type="ARBA" id="ARBA00048360"/>
    </source>
</evidence>
<dbReference type="GO" id="GO:2001294">
    <property type="term" value="P:malonyl-CoA catabolic process"/>
    <property type="evidence" value="ECO:0007669"/>
    <property type="project" value="Ensembl"/>
</dbReference>
<comment type="catalytic activity">
    <reaction evidence="25">
        <text>a 5'-end CoA-ribonucleoside in mRNA + H2O = a 5'-end phospho-adenosine-phospho-ribonucleoside in mRNA + (R)-4'-phosphopantetheine + 2 H(+)</text>
        <dbReference type="Rhea" id="RHEA:67592"/>
        <dbReference type="Rhea" id="RHEA-COMP:15719"/>
        <dbReference type="Rhea" id="RHEA-COMP:17276"/>
        <dbReference type="ChEBI" id="CHEBI:15377"/>
        <dbReference type="ChEBI" id="CHEBI:15378"/>
        <dbReference type="ChEBI" id="CHEBI:61723"/>
        <dbReference type="ChEBI" id="CHEBI:144051"/>
        <dbReference type="ChEBI" id="CHEBI:172371"/>
    </reaction>
    <physiologicalReaction direction="left-to-right" evidence="25">
        <dbReference type="Rhea" id="RHEA:67593"/>
    </physiologicalReaction>
</comment>
<comment type="catalytic activity">
    <reaction evidence="14">
        <text>malonyl-CoA + H2O = malonyl-4'-phosphopantetheine + adenosine 3',5'-bisphosphate + 2 H(+)</text>
        <dbReference type="Rhea" id="RHEA:67468"/>
        <dbReference type="ChEBI" id="CHEBI:15377"/>
        <dbReference type="ChEBI" id="CHEBI:15378"/>
        <dbReference type="ChEBI" id="CHEBI:57384"/>
        <dbReference type="ChEBI" id="CHEBI:58343"/>
        <dbReference type="ChEBI" id="CHEBI:172363"/>
    </reaction>
    <physiologicalReaction direction="left-to-right" evidence="14">
        <dbReference type="Rhea" id="RHEA:67469"/>
    </physiologicalReaction>
</comment>
<comment type="catalytic activity">
    <reaction evidence="19">
        <text>propanoyl-CoA + H2O = propanoyl-4'-phosphopantetheine + adenosine 3',5'-bisphosphate + 2 H(+)</text>
        <dbReference type="Rhea" id="RHEA:67464"/>
        <dbReference type="ChEBI" id="CHEBI:15377"/>
        <dbReference type="ChEBI" id="CHEBI:15378"/>
        <dbReference type="ChEBI" id="CHEBI:57392"/>
        <dbReference type="ChEBI" id="CHEBI:58343"/>
        <dbReference type="ChEBI" id="CHEBI:172362"/>
    </reaction>
    <physiologicalReaction direction="left-to-right" evidence="19">
        <dbReference type="Rhea" id="RHEA:67465"/>
    </physiologicalReaction>
</comment>
<evidence type="ECO:0000256" key="29">
    <source>
        <dbReference type="ARBA" id="ARBA00049284"/>
    </source>
</evidence>
<evidence type="ECO:0000256" key="12">
    <source>
        <dbReference type="ARBA" id="ARBA00045809"/>
    </source>
</evidence>
<evidence type="ECO:0000256" key="2">
    <source>
        <dbReference type="ARBA" id="ARBA00001946"/>
    </source>
</evidence>
<dbReference type="GO" id="GO:0005739">
    <property type="term" value="C:mitochondrion"/>
    <property type="evidence" value="ECO:0007669"/>
    <property type="project" value="TreeGrafter"/>
</dbReference>
<dbReference type="GO" id="GO:0010945">
    <property type="term" value="F:coenzyme A diphosphatase activity"/>
    <property type="evidence" value="ECO:0007669"/>
    <property type="project" value="UniProtKB-EC"/>
</dbReference>
<evidence type="ECO:0000256" key="9">
    <source>
        <dbReference type="ARBA" id="ARBA00031193"/>
    </source>
</evidence>
<comment type="catalytic activity">
    <reaction evidence="27">
        <text>an acyl-CoA + H2O = an acyl-4'-phosphopantetheine + adenosine 3',5'-bisphosphate + 2 H(+)</text>
        <dbReference type="Rhea" id="RHEA:50044"/>
        <dbReference type="ChEBI" id="CHEBI:15377"/>
        <dbReference type="ChEBI" id="CHEBI:15378"/>
        <dbReference type="ChEBI" id="CHEBI:58342"/>
        <dbReference type="ChEBI" id="CHEBI:58343"/>
        <dbReference type="ChEBI" id="CHEBI:132023"/>
    </reaction>
    <physiologicalReaction direction="left-to-right" evidence="27">
        <dbReference type="Rhea" id="RHEA:50045"/>
    </physiologicalReaction>
</comment>
<comment type="catalytic activity">
    <reaction evidence="18">
        <text>4,8-dimethylnonanoyl-CoA + H2O = S-(4,8-dimethylnonanoyl)-4'-phosphopantetheine + adenosine 3',5'-bisphosphate + 2 H(+)</text>
        <dbReference type="Rhea" id="RHEA:67524"/>
        <dbReference type="ChEBI" id="CHEBI:15377"/>
        <dbReference type="ChEBI" id="CHEBI:15378"/>
        <dbReference type="ChEBI" id="CHEBI:58343"/>
        <dbReference type="ChEBI" id="CHEBI:77061"/>
        <dbReference type="ChEBI" id="CHEBI:172385"/>
    </reaction>
    <physiologicalReaction direction="left-to-right" evidence="18">
        <dbReference type="Rhea" id="RHEA:67525"/>
    </physiologicalReaction>
</comment>
<dbReference type="EC" id="3.6.1.77" evidence="11"/>
<comment type="catalytic activity">
    <reaction evidence="26">
        <text>hexadecanoyl-CoA + H2O = S-hexadecanoyl-4'-phosphopantetheine + adenosine 3',5'-bisphosphate + 2 H(+)</text>
        <dbReference type="Rhea" id="RHEA:50032"/>
        <dbReference type="ChEBI" id="CHEBI:15377"/>
        <dbReference type="ChEBI" id="CHEBI:15378"/>
        <dbReference type="ChEBI" id="CHEBI:57379"/>
        <dbReference type="ChEBI" id="CHEBI:58343"/>
        <dbReference type="ChEBI" id="CHEBI:132018"/>
    </reaction>
    <physiologicalReaction direction="left-to-right" evidence="26">
        <dbReference type="Rhea" id="RHEA:50033"/>
    </physiologicalReaction>
</comment>
<feature type="compositionally biased region" description="Low complexity" evidence="31">
    <location>
        <begin position="73"/>
        <end position="89"/>
    </location>
</feature>
<feature type="region of interest" description="Disordered" evidence="31">
    <location>
        <begin position="68"/>
        <end position="103"/>
    </location>
</feature>
<evidence type="ECO:0000256" key="5">
    <source>
        <dbReference type="ARBA" id="ARBA00022801"/>
    </source>
</evidence>
<comment type="catalytic activity">
    <reaction evidence="10">
        <text>CoA + H2O = (R)-4'-phosphopantetheine + adenosine 3',5'-bisphosphate + 2 H(+)</text>
        <dbReference type="Rhea" id="RHEA:64988"/>
        <dbReference type="ChEBI" id="CHEBI:15377"/>
        <dbReference type="ChEBI" id="CHEBI:15378"/>
        <dbReference type="ChEBI" id="CHEBI:57287"/>
        <dbReference type="ChEBI" id="CHEBI:58343"/>
        <dbReference type="ChEBI" id="CHEBI:61723"/>
        <dbReference type="EC" id="3.6.1.77"/>
    </reaction>
    <physiologicalReaction direction="left-to-right" evidence="10">
        <dbReference type="Rhea" id="RHEA:64989"/>
    </physiologicalReaction>
</comment>
<comment type="catalytic activity">
    <reaction evidence="13">
        <text>octanoyl-CoA + H2O = S-octanoyl-4'-phosphopantetheine + adenosine 3',5'-bisphosphate + 2 H(+)</text>
        <dbReference type="Rhea" id="RHEA:50016"/>
        <dbReference type="ChEBI" id="CHEBI:15377"/>
        <dbReference type="ChEBI" id="CHEBI:15378"/>
        <dbReference type="ChEBI" id="CHEBI:57386"/>
        <dbReference type="ChEBI" id="CHEBI:58343"/>
        <dbReference type="ChEBI" id="CHEBI:132013"/>
    </reaction>
    <physiologicalReaction direction="left-to-right" evidence="13">
        <dbReference type="Rhea" id="RHEA:50017"/>
    </physiologicalReaction>
</comment>
<evidence type="ECO:0000256" key="21">
    <source>
        <dbReference type="ARBA" id="ARBA00047757"/>
    </source>
</evidence>
<evidence type="ECO:0000256" key="17">
    <source>
        <dbReference type="ARBA" id="ARBA00047511"/>
    </source>
</evidence>
<comment type="function">
    <text evidence="12">Fatty acyl-coenzyme A (CoA) diphosphatase that hydrolyzes fatty acyl-CoA to yield acyl-4'-phosphopantetheine and adenosine 3',5'-bisphosphate. Mediates the hydrolysis of a wide range of CoA esters, including choloyl-CoA and branched-chain fatty-acyl-CoA esters and at low substrate concentrations medium and long-chain fatty-acyl-CoA esters are the primary substrates. Highest activity seen with medium-chain acyl-CoA esters and higher rates of activity seen with the unsaturated acyl-CoA esters compared with the saturated esters. Exhibits decapping activity towards dpCoA-capped RNAs in vitro.</text>
</comment>
<evidence type="ECO:0000256" key="26">
    <source>
        <dbReference type="ARBA" id="ARBA00048828"/>
    </source>
</evidence>
<reference evidence="33" key="2">
    <citation type="submission" date="2025-09" db="UniProtKB">
        <authorList>
            <consortium name="Ensembl"/>
        </authorList>
    </citation>
    <scope>IDENTIFICATION</scope>
</reference>
<dbReference type="Gene3D" id="3.90.79.10">
    <property type="entry name" value="Nucleoside Triphosphate Pyrophosphohydrolase"/>
    <property type="match status" value="1"/>
</dbReference>
<evidence type="ECO:0000256" key="27">
    <source>
        <dbReference type="ARBA" id="ARBA00048882"/>
    </source>
</evidence>
<evidence type="ECO:0000256" key="8">
    <source>
        <dbReference type="ARBA" id="ARBA00026208"/>
    </source>
</evidence>
<dbReference type="Proteomes" id="UP000694564">
    <property type="component" value="Chromosome 17"/>
</dbReference>
<comment type="catalytic activity">
    <reaction evidence="20">
        <text>(9Z,12Z)-octadecadienoyl-CoA + H2O = S-(9Z,12Z-octadecadienoyl)-4'-phosphopantetheine + adenosine 3',5'-bisphosphate + 2 H(+)</text>
        <dbReference type="Rhea" id="RHEA:67536"/>
        <dbReference type="ChEBI" id="CHEBI:15377"/>
        <dbReference type="ChEBI" id="CHEBI:15378"/>
        <dbReference type="ChEBI" id="CHEBI:57383"/>
        <dbReference type="ChEBI" id="CHEBI:58343"/>
        <dbReference type="ChEBI" id="CHEBI:172387"/>
    </reaction>
    <physiologicalReaction direction="left-to-right" evidence="20">
        <dbReference type="Rhea" id="RHEA:67537"/>
    </physiologicalReaction>
</comment>
<dbReference type="SUPFAM" id="SSF55811">
    <property type="entry name" value="Nudix"/>
    <property type="match status" value="1"/>
</dbReference>
<dbReference type="GeneTree" id="ENSGT00420000029858"/>
<evidence type="ECO:0000256" key="24">
    <source>
        <dbReference type="ARBA" id="ARBA00048624"/>
    </source>
</evidence>
<keyword evidence="4" id="KW-0479">Metal-binding</keyword>
<dbReference type="InterPro" id="IPR000086">
    <property type="entry name" value="NUDIX_hydrolase_dom"/>
</dbReference>
<comment type="catalytic activity">
    <reaction evidence="29">
        <text>butanoyl-CoA + H2O = S-butanoyl-4'-phosphopantetheine + adenosine 3',5'-bisphosphate + 2 H(+)</text>
        <dbReference type="Rhea" id="RHEA:49976"/>
        <dbReference type="ChEBI" id="CHEBI:15377"/>
        <dbReference type="ChEBI" id="CHEBI:15378"/>
        <dbReference type="ChEBI" id="CHEBI:57371"/>
        <dbReference type="ChEBI" id="CHEBI:58343"/>
        <dbReference type="ChEBI" id="CHEBI:132011"/>
    </reaction>
    <physiologicalReaction direction="left-to-right" evidence="29">
        <dbReference type="Rhea" id="RHEA:49977"/>
    </physiologicalReaction>
</comment>
<comment type="cofactor">
    <cofactor evidence="1">
        <name>Mn(2+)</name>
        <dbReference type="ChEBI" id="CHEBI:29035"/>
    </cofactor>
</comment>
<dbReference type="CDD" id="cd18870">
    <property type="entry name" value="NUDIX_AcylCoAdiphos_Nudt19"/>
    <property type="match status" value="1"/>
</dbReference>
<comment type="catalytic activity">
    <reaction evidence="24">
        <text>succinyl-CoA + H2O = succinyl-4'-phosphopantetheine + adenosine 3',5'-bisphosphate + 2 H(+)</text>
        <dbReference type="Rhea" id="RHEA:67472"/>
        <dbReference type="ChEBI" id="CHEBI:15377"/>
        <dbReference type="ChEBI" id="CHEBI:15378"/>
        <dbReference type="ChEBI" id="CHEBI:57292"/>
        <dbReference type="ChEBI" id="CHEBI:58343"/>
        <dbReference type="ChEBI" id="CHEBI:172364"/>
    </reaction>
    <physiologicalReaction direction="left-to-right" evidence="24">
        <dbReference type="Rhea" id="RHEA:67473"/>
    </physiologicalReaction>
</comment>
<feature type="domain" description="Nudix hydrolase" evidence="32">
    <location>
        <begin position="106"/>
        <end position="359"/>
    </location>
</feature>
<dbReference type="InterPro" id="IPR039121">
    <property type="entry name" value="NUDT19"/>
</dbReference>
<evidence type="ECO:0000256" key="15">
    <source>
        <dbReference type="ARBA" id="ARBA00047403"/>
    </source>
</evidence>
<evidence type="ECO:0000256" key="1">
    <source>
        <dbReference type="ARBA" id="ARBA00001936"/>
    </source>
</evidence>
<gene>
    <name evidence="33" type="primary">NUDT19</name>
</gene>
<dbReference type="InterPro" id="IPR015797">
    <property type="entry name" value="NUDIX_hydrolase-like_dom_sf"/>
</dbReference>
<comment type="similarity">
    <text evidence="3">Belongs to the Nudix hydrolase family.</text>
</comment>
<comment type="catalytic activity">
    <reaction evidence="22">
        <text>(9Z,12Z,15Z)-octadecatrienoyl-CoA + H2O = S-(9Z,12Z,15Z-octadecatrienoyl)-4'-phosphopantetheine + adenosine 3',5'-bisphosphate + 2 H(+)</text>
        <dbReference type="Rhea" id="RHEA:67532"/>
        <dbReference type="ChEBI" id="CHEBI:15377"/>
        <dbReference type="ChEBI" id="CHEBI:15378"/>
        <dbReference type="ChEBI" id="CHEBI:58343"/>
        <dbReference type="ChEBI" id="CHEBI:74034"/>
        <dbReference type="ChEBI" id="CHEBI:172386"/>
    </reaction>
    <physiologicalReaction direction="left-to-right" evidence="22">
        <dbReference type="Rhea" id="RHEA:67533"/>
    </physiologicalReaction>
</comment>
<evidence type="ECO:0000256" key="11">
    <source>
        <dbReference type="ARBA" id="ARBA00044967"/>
    </source>
</evidence>
<dbReference type="GO" id="GO:0036114">
    <property type="term" value="P:medium-chain fatty-acyl-CoA catabolic process"/>
    <property type="evidence" value="ECO:0007669"/>
    <property type="project" value="Ensembl"/>
</dbReference>
<evidence type="ECO:0000256" key="3">
    <source>
        <dbReference type="ARBA" id="ARBA00005582"/>
    </source>
</evidence>
<reference evidence="33" key="1">
    <citation type="submission" date="2025-08" db="UniProtKB">
        <authorList>
            <consortium name="Ensembl"/>
        </authorList>
    </citation>
    <scope>IDENTIFICATION</scope>
</reference>
<keyword evidence="7" id="KW-0464">Manganese</keyword>
<comment type="catalytic activity">
    <reaction evidence="21">
        <text>dodecanoyl-CoA + H2O = S-dodecanoyl-4'-phosphopantetheine + adenosine 3',5'-bisphosphate + 2 H(+)</text>
        <dbReference type="Rhea" id="RHEA:50024"/>
        <dbReference type="ChEBI" id="CHEBI:15377"/>
        <dbReference type="ChEBI" id="CHEBI:15378"/>
        <dbReference type="ChEBI" id="CHEBI:57375"/>
        <dbReference type="ChEBI" id="CHEBI:58343"/>
        <dbReference type="ChEBI" id="CHEBI:132015"/>
    </reaction>
    <physiologicalReaction direction="left-to-right" evidence="21">
        <dbReference type="Rhea" id="RHEA:50025"/>
    </physiologicalReaction>
</comment>
<comment type="cofactor">
    <cofactor evidence="2">
        <name>Mg(2+)</name>
        <dbReference type="ChEBI" id="CHEBI:18420"/>
    </cofactor>
</comment>
<comment type="catalytic activity">
    <reaction evidence="23">
        <text>(9Z)-tetradecenoyl-CoA + H2O = S-(9Z-tetradecenoyl)-4'-phosphopantetheine + adenosine 3',5'-bisphosphate + 2 H(+)</text>
        <dbReference type="Rhea" id="RHEA:67544"/>
        <dbReference type="ChEBI" id="CHEBI:15377"/>
        <dbReference type="ChEBI" id="CHEBI:15378"/>
        <dbReference type="ChEBI" id="CHEBI:58343"/>
        <dbReference type="ChEBI" id="CHEBI:65060"/>
        <dbReference type="ChEBI" id="CHEBI:172389"/>
    </reaction>
    <physiologicalReaction direction="left-to-right" evidence="23">
        <dbReference type="Rhea" id="RHEA:67545"/>
    </physiologicalReaction>
</comment>
<evidence type="ECO:0000256" key="23">
    <source>
        <dbReference type="ARBA" id="ARBA00048413"/>
    </source>
</evidence>
<comment type="catalytic activity">
    <reaction evidence="30">
        <text>(9Z)-hexadecenoyl-CoA + H2O = S-(9Z-hexadecenoyl)-4'-phosphopantetheine + adenosine 3',5'-bisphosphate + 2 H(+)</text>
        <dbReference type="Rhea" id="RHEA:67540"/>
        <dbReference type="ChEBI" id="CHEBI:15377"/>
        <dbReference type="ChEBI" id="CHEBI:15378"/>
        <dbReference type="ChEBI" id="CHEBI:58343"/>
        <dbReference type="ChEBI" id="CHEBI:61540"/>
        <dbReference type="ChEBI" id="CHEBI:172388"/>
    </reaction>
    <physiologicalReaction direction="left-to-right" evidence="30">
        <dbReference type="Rhea" id="RHEA:67541"/>
    </physiologicalReaction>
</comment>
<evidence type="ECO:0000256" key="16">
    <source>
        <dbReference type="ARBA" id="ARBA00047466"/>
    </source>
</evidence>
<organism evidence="33 34">
    <name type="scientific">Sciurus vulgaris</name>
    <name type="common">Eurasian red squirrel</name>
    <dbReference type="NCBI Taxonomy" id="55149"/>
    <lineage>
        <taxon>Eukaryota</taxon>
        <taxon>Metazoa</taxon>
        <taxon>Chordata</taxon>
        <taxon>Craniata</taxon>
        <taxon>Vertebrata</taxon>
        <taxon>Euteleostomi</taxon>
        <taxon>Mammalia</taxon>
        <taxon>Eutheria</taxon>
        <taxon>Euarchontoglires</taxon>
        <taxon>Glires</taxon>
        <taxon>Rodentia</taxon>
        <taxon>Sciuromorpha</taxon>
        <taxon>Sciuridae</taxon>
        <taxon>Sciurinae</taxon>
        <taxon>Sciurini</taxon>
        <taxon>Sciurus</taxon>
    </lineage>
</organism>
<evidence type="ECO:0000256" key="31">
    <source>
        <dbReference type="SAM" id="MobiDB-lite"/>
    </source>
</evidence>
<dbReference type="GO" id="GO:0044580">
    <property type="term" value="P:butyryl-CoA catabolic process"/>
    <property type="evidence" value="ECO:0007669"/>
    <property type="project" value="Ensembl"/>
</dbReference>
<keyword evidence="6" id="KW-0460">Magnesium</keyword>
<evidence type="ECO:0000313" key="34">
    <source>
        <dbReference type="Proteomes" id="UP000694564"/>
    </source>
</evidence>
<accession>A0A8D2DJC3</accession>
<dbReference type="PROSITE" id="PS51462">
    <property type="entry name" value="NUDIX"/>
    <property type="match status" value="1"/>
</dbReference>
<evidence type="ECO:0000256" key="7">
    <source>
        <dbReference type="ARBA" id="ARBA00023211"/>
    </source>
</evidence>
<evidence type="ECO:0000256" key="28">
    <source>
        <dbReference type="ARBA" id="ARBA00048961"/>
    </source>
</evidence>
<evidence type="ECO:0000256" key="14">
    <source>
        <dbReference type="ARBA" id="ARBA00047369"/>
    </source>
</evidence>
<protein>
    <recommendedName>
        <fullName evidence="8">Acyl-coenzyme A diphosphatase NUDT19</fullName>
        <ecNumber evidence="11">3.6.1.77</ecNumber>
    </recommendedName>
    <alternativeName>
        <fullName evidence="9">Nucleoside diphosphate-linked moiety X motif 19</fullName>
    </alternativeName>
</protein>
<comment type="catalytic activity">
    <reaction evidence="28">
        <text>choloyl-CoA + H2O = S-choloyl-4'-phosphopantetheine + adenosine 3',5'-bisphosphate + 2 H(+)</text>
        <dbReference type="Rhea" id="RHEA:50036"/>
        <dbReference type="ChEBI" id="CHEBI:15377"/>
        <dbReference type="ChEBI" id="CHEBI:15378"/>
        <dbReference type="ChEBI" id="CHEBI:57373"/>
        <dbReference type="ChEBI" id="CHEBI:58343"/>
        <dbReference type="ChEBI" id="CHEBI:132020"/>
    </reaction>
    <physiologicalReaction direction="left-to-right" evidence="28">
        <dbReference type="Rhea" id="RHEA:50037"/>
    </physiologicalReaction>
</comment>
<evidence type="ECO:0000256" key="25">
    <source>
        <dbReference type="ARBA" id="ARBA00048667"/>
    </source>
</evidence>
<dbReference type="OrthoDB" id="1695362at2759"/>
<dbReference type="AlphaFoldDB" id="A0A8D2DJC3"/>
<name>A0A8D2DJC3_SCIVU</name>
<comment type="catalytic activity">
    <reaction evidence="17">
        <text>(6Z)-octenoyl-CoA + H2O = S-(6Z-octenoyl)-4'-phosphopantetheine + adenosine 3',5'-bisphosphate + 2 H(+)</text>
        <dbReference type="Rhea" id="RHEA:67528"/>
        <dbReference type="ChEBI" id="CHEBI:15377"/>
        <dbReference type="ChEBI" id="CHEBI:15378"/>
        <dbReference type="ChEBI" id="CHEBI:58343"/>
        <dbReference type="ChEBI" id="CHEBI:172383"/>
        <dbReference type="ChEBI" id="CHEBI:172384"/>
    </reaction>
    <physiologicalReaction direction="left-to-right" evidence="17">
        <dbReference type="Rhea" id="RHEA:67529"/>
    </physiologicalReaction>
</comment>
<evidence type="ECO:0000256" key="20">
    <source>
        <dbReference type="ARBA" id="ARBA00047708"/>
    </source>
</evidence>
<keyword evidence="34" id="KW-1185">Reference proteome</keyword>
<dbReference type="PANTHER" id="PTHR12318">
    <property type="entry name" value="TESTOSTERONE-REGULATED PROTEIN RP2"/>
    <property type="match status" value="1"/>
</dbReference>
<evidence type="ECO:0000256" key="19">
    <source>
        <dbReference type="ARBA" id="ARBA00047666"/>
    </source>
</evidence>
<evidence type="ECO:0000256" key="4">
    <source>
        <dbReference type="ARBA" id="ARBA00022723"/>
    </source>
</evidence>
<evidence type="ECO:0000256" key="10">
    <source>
        <dbReference type="ARBA" id="ARBA00044908"/>
    </source>
</evidence>
<proteinExistence type="inferred from homology"/>
<comment type="catalytic activity">
    <reaction evidence="15">
        <text>tetradecanoyl-CoA + H2O = tetradecanoyl-4'-phosphopantetheine + adenosine 3',5'-bisphosphate + 2 H(+)</text>
        <dbReference type="Rhea" id="RHEA:50028"/>
        <dbReference type="ChEBI" id="CHEBI:15377"/>
        <dbReference type="ChEBI" id="CHEBI:15378"/>
        <dbReference type="ChEBI" id="CHEBI:57385"/>
        <dbReference type="ChEBI" id="CHEBI:58343"/>
        <dbReference type="ChEBI" id="CHEBI:132017"/>
    </reaction>
    <physiologicalReaction direction="left-to-right" evidence="15">
        <dbReference type="Rhea" id="RHEA:50029"/>
    </physiologicalReaction>
</comment>
<comment type="catalytic activity">
    <reaction evidence="16">
        <text>hexanoyl-CoA + H2O = hexanoyl-4'-phosphopantetheine + adenosine 3',5'-bisphosphate + 2 H(+)</text>
        <dbReference type="Rhea" id="RHEA:49980"/>
        <dbReference type="ChEBI" id="CHEBI:15377"/>
        <dbReference type="ChEBI" id="CHEBI:15378"/>
        <dbReference type="ChEBI" id="CHEBI:58343"/>
        <dbReference type="ChEBI" id="CHEBI:62620"/>
        <dbReference type="ChEBI" id="CHEBI:132012"/>
    </reaction>
    <physiologicalReaction direction="left-to-right" evidence="16">
        <dbReference type="Rhea" id="RHEA:49981"/>
    </physiologicalReaction>
</comment>
<dbReference type="GO" id="GO:1902858">
    <property type="term" value="P:propionyl-CoA metabolic process"/>
    <property type="evidence" value="ECO:0007669"/>
    <property type="project" value="Ensembl"/>
</dbReference>
<dbReference type="PANTHER" id="PTHR12318:SF0">
    <property type="entry name" value="ACYL-COENZYME A DIPHOSPHATASE NUDT19"/>
    <property type="match status" value="1"/>
</dbReference>
<evidence type="ECO:0000256" key="13">
    <source>
        <dbReference type="ARBA" id="ARBA00047289"/>
    </source>
</evidence>
<evidence type="ECO:0000256" key="30">
    <source>
        <dbReference type="ARBA" id="ARBA00049403"/>
    </source>
</evidence>
<evidence type="ECO:0000313" key="33">
    <source>
        <dbReference type="Ensembl" id="ENSSVLP00005026782.1"/>
    </source>
</evidence>